<keyword evidence="2" id="KW-1185">Reference proteome</keyword>
<dbReference type="Proteomes" id="UP001057402">
    <property type="component" value="Chromosome 2"/>
</dbReference>
<protein>
    <submittedName>
        <fullName evidence="1">Uncharacterized protein</fullName>
    </submittedName>
</protein>
<evidence type="ECO:0000313" key="1">
    <source>
        <dbReference type="EMBL" id="KAI4386265.1"/>
    </source>
</evidence>
<evidence type="ECO:0000313" key="2">
    <source>
        <dbReference type="Proteomes" id="UP001057402"/>
    </source>
</evidence>
<comment type="caution">
    <text evidence="1">The sequence shown here is derived from an EMBL/GenBank/DDBJ whole genome shotgun (WGS) entry which is preliminary data.</text>
</comment>
<name>A0ACB9S4H0_9MYRT</name>
<reference evidence="2" key="1">
    <citation type="journal article" date="2023" name="Front. Plant Sci.">
        <title>Chromosomal-level genome assembly of Melastoma candidum provides insights into trichome evolution.</title>
        <authorList>
            <person name="Zhong Y."/>
            <person name="Wu W."/>
            <person name="Sun C."/>
            <person name="Zou P."/>
            <person name="Liu Y."/>
            <person name="Dai S."/>
            <person name="Zhou R."/>
        </authorList>
    </citation>
    <scope>NUCLEOTIDE SEQUENCE [LARGE SCALE GENOMIC DNA]</scope>
</reference>
<gene>
    <name evidence="1" type="ORF">MLD38_004211</name>
</gene>
<proteinExistence type="predicted"/>
<organism evidence="1 2">
    <name type="scientific">Melastoma candidum</name>
    <dbReference type="NCBI Taxonomy" id="119954"/>
    <lineage>
        <taxon>Eukaryota</taxon>
        <taxon>Viridiplantae</taxon>
        <taxon>Streptophyta</taxon>
        <taxon>Embryophyta</taxon>
        <taxon>Tracheophyta</taxon>
        <taxon>Spermatophyta</taxon>
        <taxon>Magnoliopsida</taxon>
        <taxon>eudicotyledons</taxon>
        <taxon>Gunneridae</taxon>
        <taxon>Pentapetalae</taxon>
        <taxon>rosids</taxon>
        <taxon>malvids</taxon>
        <taxon>Myrtales</taxon>
        <taxon>Melastomataceae</taxon>
        <taxon>Melastomatoideae</taxon>
        <taxon>Melastomateae</taxon>
        <taxon>Melastoma</taxon>
    </lineage>
</organism>
<sequence length="386" mass="42628">MRKPNIRPLSSIPSLERFENMSLRLDLLLAFLLLLSAASSVYSCPPSDHAALLSFKAALHEPYLGIFNSWTGYDCCHNWYGVSCDAETNRVADINLRGESEDPIFERAKRTGYMTGTISPAICSLERLSSLAIADWKGITGEIPSCITALPFLRILDVIGNRLSGEIPTRIGRLSRLTVLNVAYNLITGEIPRSLTNLSSLMHLDLRNNRIRGSLPRDFGRLRMLSRVLLSKNMISGTIPESMTTIYRLADIDLSLNSITGQIPASLGRMPVLSMLNLDSNKLWGRIPATLINSPVSNLNLSKNWLNGEIPDVFGQRSYFTVLDLSHNNLRGPIPKTIARAAFIGHLDLSHNHLCGQIPAGPPFDHLEASSFAYNDCLCGWPLKGC</sequence>
<accession>A0ACB9S4H0</accession>
<dbReference type="EMBL" id="CM042881">
    <property type="protein sequence ID" value="KAI4386265.1"/>
    <property type="molecule type" value="Genomic_DNA"/>
</dbReference>